<evidence type="ECO:0000313" key="4">
    <source>
        <dbReference type="Proteomes" id="UP000199679"/>
    </source>
</evidence>
<dbReference type="RefSeq" id="WP_091375466.1">
    <property type="nucleotide sequence ID" value="NZ_LT629740.1"/>
</dbReference>
<organism evidence="3 4">
    <name type="scientific">Mucilaginibacter mallensis</name>
    <dbReference type="NCBI Taxonomy" id="652787"/>
    <lineage>
        <taxon>Bacteria</taxon>
        <taxon>Pseudomonadati</taxon>
        <taxon>Bacteroidota</taxon>
        <taxon>Sphingobacteriia</taxon>
        <taxon>Sphingobacteriales</taxon>
        <taxon>Sphingobacteriaceae</taxon>
        <taxon>Mucilaginibacter</taxon>
    </lineage>
</organism>
<dbReference type="PANTHER" id="PTHR36435:SF1">
    <property type="entry name" value="CAAX AMINO TERMINAL PROTEASE FAMILY PROTEIN"/>
    <property type="match status" value="1"/>
</dbReference>
<reference evidence="3 4" key="1">
    <citation type="submission" date="2016-10" db="EMBL/GenBank/DDBJ databases">
        <authorList>
            <person name="de Groot N.N."/>
        </authorList>
    </citation>
    <scope>NUCLEOTIDE SEQUENCE [LARGE SCALE GENOMIC DNA]</scope>
    <source>
        <strain evidence="3 4">MP1X4</strain>
    </source>
</reference>
<feature type="transmembrane region" description="Helical" evidence="1">
    <location>
        <begin position="56"/>
        <end position="77"/>
    </location>
</feature>
<dbReference type="AlphaFoldDB" id="A0A1H2A5Q3"/>
<dbReference type="PANTHER" id="PTHR36435">
    <property type="entry name" value="SLR1288 PROTEIN"/>
    <property type="match status" value="1"/>
</dbReference>
<feature type="domain" description="CAAX prenyl protease 2/Lysostaphin resistance protein A-like" evidence="2">
    <location>
        <begin position="142"/>
        <end position="233"/>
    </location>
</feature>
<dbReference type="Pfam" id="PF02517">
    <property type="entry name" value="Rce1-like"/>
    <property type="match status" value="1"/>
</dbReference>
<keyword evidence="3" id="KW-0645">Protease</keyword>
<dbReference type="InterPro" id="IPR003675">
    <property type="entry name" value="Rce1/LyrA-like_dom"/>
</dbReference>
<evidence type="ECO:0000256" key="1">
    <source>
        <dbReference type="SAM" id="Phobius"/>
    </source>
</evidence>
<dbReference type="Proteomes" id="UP000199679">
    <property type="component" value="Chromosome I"/>
</dbReference>
<feature type="transmembrane region" description="Helical" evidence="1">
    <location>
        <begin position="222"/>
        <end position="240"/>
    </location>
</feature>
<dbReference type="OrthoDB" id="9779573at2"/>
<gene>
    <name evidence="3" type="ORF">SAMN05216490_3390</name>
</gene>
<dbReference type="GO" id="GO:0004175">
    <property type="term" value="F:endopeptidase activity"/>
    <property type="evidence" value="ECO:0007669"/>
    <property type="project" value="UniProtKB-ARBA"/>
</dbReference>
<keyword evidence="1" id="KW-0472">Membrane</keyword>
<evidence type="ECO:0000259" key="2">
    <source>
        <dbReference type="Pfam" id="PF02517"/>
    </source>
</evidence>
<keyword evidence="1" id="KW-0812">Transmembrane</keyword>
<keyword evidence="1" id="KW-1133">Transmembrane helix</keyword>
<dbReference type="GO" id="GO:0080120">
    <property type="term" value="P:CAAX-box protein maturation"/>
    <property type="evidence" value="ECO:0007669"/>
    <property type="project" value="UniProtKB-ARBA"/>
</dbReference>
<proteinExistence type="predicted"/>
<name>A0A1H2A5Q3_MUCMA</name>
<dbReference type="InterPro" id="IPR052710">
    <property type="entry name" value="CAAX_protease"/>
</dbReference>
<dbReference type="GO" id="GO:0006508">
    <property type="term" value="P:proteolysis"/>
    <property type="evidence" value="ECO:0007669"/>
    <property type="project" value="UniProtKB-KW"/>
</dbReference>
<dbReference type="STRING" id="652787.SAMN05216490_3390"/>
<feature type="transmembrane region" description="Helical" evidence="1">
    <location>
        <begin position="98"/>
        <end position="122"/>
    </location>
</feature>
<accession>A0A1H2A5Q3</accession>
<dbReference type="EMBL" id="LT629740">
    <property type="protein sequence ID" value="SDT41295.1"/>
    <property type="molecule type" value="Genomic_DNA"/>
</dbReference>
<feature type="transmembrane region" description="Helical" evidence="1">
    <location>
        <begin position="142"/>
        <end position="165"/>
    </location>
</feature>
<keyword evidence="3" id="KW-0378">Hydrolase</keyword>
<keyword evidence="4" id="KW-1185">Reference proteome</keyword>
<sequence>MPEPIRTDDIPDGITIHIDEKVNIRRFNTLMISGIALAIMLYPFLSLLFLSPMQDLLYRLIFSRFLIWAVLGILYLYARYGEMQPFLLWKEEKYDALFYIKAIVGVYLLCFASALAAHIPAWLGLHENNSILHKMGVIMQQYPVLLVFAAITAGITEELVFRGYILSRLSLFFKNRHWPVLISAALFSFMHLGYKTVSELLFSFLIGVVMAYHYQKYRNIKVVIIVHFLVDVIAMSLFRGHR</sequence>
<feature type="transmembrane region" description="Helical" evidence="1">
    <location>
        <begin position="30"/>
        <end position="50"/>
    </location>
</feature>
<evidence type="ECO:0000313" key="3">
    <source>
        <dbReference type="EMBL" id="SDT41295.1"/>
    </source>
</evidence>
<protein>
    <submittedName>
        <fullName evidence="3">Membrane protease YdiL, CAAX protease family</fullName>
    </submittedName>
</protein>